<evidence type="ECO:0000313" key="3">
    <source>
        <dbReference type="Proteomes" id="UP000198729"/>
    </source>
</evidence>
<dbReference type="CDD" id="cd18683">
    <property type="entry name" value="PIN_VapC-like"/>
    <property type="match status" value="1"/>
</dbReference>
<dbReference type="AlphaFoldDB" id="A0A1G5SBB4"/>
<name>A0A1G5SBB4_9PROT</name>
<dbReference type="Gene3D" id="3.40.50.1010">
    <property type="entry name" value="5'-nuclease"/>
    <property type="match status" value="1"/>
</dbReference>
<organism evidence="2 3">
    <name type="scientific">Nitrosomonas mobilis</name>
    <dbReference type="NCBI Taxonomy" id="51642"/>
    <lineage>
        <taxon>Bacteria</taxon>
        <taxon>Pseudomonadati</taxon>
        <taxon>Pseudomonadota</taxon>
        <taxon>Betaproteobacteria</taxon>
        <taxon>Nitrosomonadales</taxon>
        <taxon>Nitrosomonadaceae</taxon>
        <taxon>Nitrosomonas</taxon>
    </lineage>
</organism>
<feature type="domain" description="PIN" evidence="1">
    <location>
        <begin position="4"/>
        <end position="60"/>
    </location>
</feature>
<reference evidence="2 3" key="1">
    <citation type="submission" date="2016-10" db="EMBL/GenBank/DDBJ databases">
        <authorList>
            <person name="de Groot N.N."/>
        </authorList>
    </citation>
    <scope>NUCLEOTIDE SEQUENCE [LARGE SCALE GENOMIC DNA]</scope>
    <source>
        <strain evidence="2">1</strain>
    </source>
</reference>
<accession>A0A1G5SBB4</accession>
<dbReference type="InterPro" id="IPR029060">
    <property type="entry name" value="PIN-like_dom_sf"/>
</dbReference>
<dbReference type="InterPro" id="IPR002716">
    <property type="entry name" value="PIN_dom"/>
</dbReference>
<proteinExistence type="predicted"/>
<dbReference type="RefSeq" id="WP_090284000.1">
    <property type="nucleotide sequence ID" value="NZ_FMWO01000024.1"/>
</dbReference>
<protein>
    <submittedName>
        <fullName evidence="2">Putative nucleic-acid-binding protein</fullName>
    </submittedName>
</protein>
<dbReference type="Pfam" id="PF01850">
    <property type="entry name" value="PIN"/>
    <property type="match status" value="1"/>
</dbReference>
<keyword evidence="3" id="KW-1185">Reference proteome</keyword>
<dbReference type="SUPFAM" id="SSF88723">
    <property type="entry name" value="PIN domain-like"/>
    <property type="match status" value="1"/>
</dbReference>
<gene>
    <name evidence="2" type="ORF">NSMM_190002</name>
</gene>
<dbReference type="OrthoDB" id="32974at2"/>
<evidence type="ECO:0000313" key="2">
    <source>
        <dbReference type="EMBL" id="SCZ84485.1"/>
    </source>
</evidence>
<dbReference type="STRING" id="51642.NSMM_190002"/>
<evidence type="ECO:0000259" key="1">
    <source>
        <dbReference type="Pfam" id="PF01850"/>
    </source>
</evidence>
<sequence>MISIDTNVLLRYLLADDAVQHAKAKSLIKNKCSVLITDVVLAETVWTLTGKRYNLDKAAVCVVVRGLISDGAFIFENSQVIWSALCDYEEAKAVSGKELDFADSLIVNKSHFVAEDIGSSLSAFYSFDKAVTQLKNAGSL</sequence>
<dbReference type="EMBL" id="FMWO01000024">
    <property type="protein sequence ID" value="SCZ84485.1"/>
    <property type="molecule type" value="Genomic_DNA"/>
</dbReference>
<dbReference type="Proteomes" id="UP000198729">
    <property type="component" value="Unassembled WGS sequence"/>
</dbReference>